<dbReference type="Gene3D" id="3.40.630.30">
    <property type="match status" value="1"/>
</dbReference>
<reference evidence="3" key="1">
    <citation type="submission" date="2018-03" db="EMBL/GenBank/DDBJ databases">
        <authorList>
            <person name="Guldener U."/>
        </authorList>
    </citation>
    <scope>NUCLEOTIDE SEQUENCE</scope>
</reference>
<dbReference type="Pfam" id="PF09337">
    <property type="entry name" value="zf-H2C2"/>
    <property type="match status" value="1"/>
</dbReference>
<keyword evidence="4" id="KW-1185">Reference proteome</keyword>
<dbReference type="Pfam" id="PF00583">
    <property type="entry name" value="Acetyltransf_1"/>
    <property type="match status" value="1"/>
</dbReference>
<dbReference type="Proteomes" id="UP001187682">
    <property type="component" value="Unassembled WGS sequence"/>
</dbReference>
<evidence type="ECO:0000313" key="4">
    <source>
        <dbReference type="Proteomes" id="UP001187682"/>
    </source>
</evidence>
<name>A0AAE8N2L4_9PEZI</name>
<dbReference type="InterPro" id="IPR015416">
    <property type="entry name" value="Znf_H2C2_histone_UAS-bd"/>
</dbReference>
<evidence type="ECO:0000259" key="2">
    <source>
        <dbReference type="PROSITE" id="PS51186"/>
    </source>
</evidence>
<feature type="domain" description="N-acetyltransferase" evidence="2">
    <location>
        <begin position="76"/>
        <end position="227"/>
    </location>
</feature>
<sequence length="558" mass="61847">MPEDPDAPTIYRRSGEPPYPDPNGPSLPPGVEMYEVTLRDRQTVATIVPFASHEQVPRSLLAYLSEQFNKEIEGGDTYPMLDTMSVDGFAKYWFQNFGAIMLLGSIDDIAKADADKKDWVKGCLGSFYTKPNYPGRSSHVCNGGFLVTDRSRNRGVGRLMGEAYLDWAPKMGYTYSVFNLVYETNVASCRIWDALGFKRIGRVKGAGDLKSYPGRYIDAIIYGRDLVGPDAEELQSEDRFDKIRFYLKYGKYPPGADRAEKSRLRAAATHYRLVEGDTLMHGDKEVISDPLRQFEIAREVHSANHAGINRTTTTIRERYHWRSIKDTATEAIKKCEKCIRSRRAVGTVQPKGSGTASPEKEAEKSPVESPPPAEEEAAPPPPPPREDHHLNDRHAEDLLHGDPYAAASMSASLSQGAMGRDHHPLGPISHLSATLQPSNLLGPHYQPIDPRIMGASSHDPFDHDTDFQALLNDSEPEGNEDTEAVDRDMDMFVRHRDEVDDGEKEGGDPMAGVETSHHIMGGVESNHIMGGVETSSMLAGKNGDRRLGNMFEFVKDAG</sequence>
<dbReference type="InterPro" id="IPR000182">
    <property type="entry name" value="GNAT_dom"/>
</dbReference>
<accession>A0AAE8N2L4</accession>
<gene>
    <name evidence="3" type="ORF">DNG_06991</name>
</gene>
<feature type="region of interest" description="Disordered" evidence="1">
    <location>
        <begin position="346"/>
        <end position="390"/>
    </location>
</feature>
<comment type="caution">
    <text evidence="3">The sequence shown here is derived from an EMBL/GenBank/DDBJ whole genome shotgun (WGS) entry which is preliminary data.</text>
</comment>
<feature type="region of interest" description="Disordered" evidence="1">
    <location>
        <begin position="410"/>
        <end position="431"/>
    </location>
</feature>
<dbReference type="EMBL" id="ONZQ02000010">
    <property type="protein sequence ID" value="SPO04308.1"/>
    <property type="molecule type" value="Genomic_DNA"/>
</dbReference>
<protein>
    <submittedName>
        <fullName evidence="3">Related to SPT10 - transcription regulatory protein</fullName>
    </submittedName>
</protein>
<dbReference type="SUPFAM" id="SSF55729">
    <property type="entry name" value="Acyl-CoA N-acyltransferases (Nat)"/>
    <property type="match status" value="1"/>
</dbReference>
<evidence type="ECO:0000256" key="1">
    <source>
        <dbReference type="SAM" id="MobiDB-lite"/>
    </source>
</evidence>
<dbReference type="PANTHER" id="PTHR43138:SF2">
    <property type="entry name" value="PROTEIN SPT10"/>
    <property type="match status" value="1"/>
</dbReference>
<feature type="compositionally biased region" description="Pro residues" evidence="1">
    <location>
        <begin position="17"/>
        <end position="28"/>
    </location>
</feature>
<dbReference type="GO" id="GO:0005634">
    <property type="term" value="C:nucleus"/>
    <property type="evidence" value="ECO:0007669"/>
    <property type="project" value="TreeGrafter"/>
</dbReference>
<dbReference type="InterPro" id="IPR016181">
    <property type="entry name" value="Acyl_CoA_acyltransferase"/>
</dbReference>
<dbReference type="PANTHER" id="PTHR43138">
    <property type="entry name" value="ACETYLTRANSFERASE, GNAT FAMILY"/>
    <property type="match status" value="1"/>
</dbReference>
<organism evidence="3 4">
    <name type="scientific">Cephalotrichum gorgonifer</name>
    <dbReference type="NCBI Taxonomy" id="2041049"/>
    <lineage>
        <taxon>Eukaryota</taxon>
        <taxon>Fungi</taxon>
        <taxon>Dikarya</taxon>
        <taxon>Ascomycota</taxon>
        <taxon>Pezizomycotina</taxon>
        <taxon>Sordariomycetes</taxon>
        <taxon>Hypocreomycetidae</taxon>
        <taxon>Microascales</taxon>
        <taxon>Microascaceae</taxon>
        <taxon>Cephalotrichum</taxon>
    </lineage>
</organism>
<dbReference type="PROSITE" id="PS51186">
    <property type="entry name" value="GNAT"/>
    <property type="match status" value="1"/>
</dbReference>
<dbReference type="InterPro" id="IPR052742">
    <property type="entry name" value="Mito_N-acetyltransferase"/>
</dbReference>
<dbReference type="AlphaFoldDB" id="A0AAE8N2L4"/>
<dbReference type="GO" id="GO:0016747">
    <property type="term" value="F:acyltransferase activity, transferring groups other than amino-acyl groups"/>
    <property type="evidence" value="ECO:0007669"/>
    <property type="project" value="InterPro"/>
</dbReference>
<proteinExistence type="predicted"/>
<dbReference type="Gene3D" id="1.10.340.70">
    <property type="match status" value="1"/>
</dbReference>
<feature type="region of interest" description="Disordered" evidence="1">
    <location>
        <begin position="1"/>
        <end position="29"/>
    </location>
</feature>
<evidence type="ECO:0000313" key="3">
    <source>
        <dbReference type="EMBL" id="SPO04308.1"/>
    </source>
</evidence>
<feature type="compositionally biased region" description="Pro residues" evidence="1">
    <location>
        <begin position="368"/>
        <end position="383"/>
    </location>
</feature>